<keyword evidence="2 4" id="KW-0418">Kinase</keyword>
<keyword evidence="1" id="KW-0808">Transferase</keyword>
<gene>
    <name evidence="4" type="ORF">ESZ91_07280</name>
</gene>
<evidence type="ECO:0000313" key="4">
    <source>
        <dbReference type="EMBL" id="RXZ62187.1"/>
    </source>
</evidence>
<dbReference type="AlphaFoldDB" id="A0A4Q2KDW8"/>
<name>A0A4Q2KDW8_9FIRM</name>
<evidence type="ECO:0000259" key="3">
    <source>
        <dbReference type="Pfam" id="PF00294"/>
    </source>
</evidence>
<dbReference type="InterPro" id="IPR029056">
    <property type="entry name" value="Ribokinase-like"/>
</dbReference>
<dbReference type="OrthoDB" id="9775849at2"/>
<feature type="domain" description="Carbohydrate kinase PfkB" evidence="3">
    <location>
        <begin position="2"/>
        <end position="308"/>
    </location>
</feature>
<protein>
    <submittedName>
        <fullName evidence="4">Carbohydrate kinase family protein</fullName>
    </submittedName>
</protein>
<comment type="caution">
    <text evidence="4">The sequence shown here is derived from an EMBL/GenBank/DDBJ whole genome shotgun (WGS) entry which is preliminary data.</text>
</comment>
<reference evidence="4 5" key="1">
    <citation type="journal article" date="2019" name="Gut">
        <title>Antibiotics-induced monodominance of a novel gut bacterial order.</title>
        <authorList>
            <person name="Hildebrand F."/>
            <person name="Moitinho-Silva L."/>
            <person name="Blasche S."/>
            <person name="Jahn M.T."/>
            <person name="Gossmann T.I."/>
            <person name="Heuerta-Cepas J."/>
            <person name="Hercog R."/>
            <person name="Luetge M."/>
            <person name="Bahram M."/>
            <person name="Pryszlak A."/>
            <person name="Alves R.J."/>
            <person name="Waszak S.M."/>
            <person name="Zhu A."/>
            <person name="Ye L."/>
            <person name="Costea P.I."/>
            <person name="Aalvink S."/>
            <person name="Belzer C."/>
            <person name="Forslund S.K."/>
            <person name="Sunagawa S."/>
            <person name="Hentschel U."/>
            <person name="Merten C."/>
            <person name="Patil K.R."/>
            <person name="Benes V."/>
            <person name="Bork P."/>
        </authorList>
    </citation>
    <scope>NUCLEOTIDE SEQUENCE [LARGE SCALE GENOMIC DNA]</scope>
    <source>
        <strain evidence="4 5">HDS1380</strain>
    </source>
</reference>
<dbReference type="PANTHER" id="PTHR10584:SF166">
    <property type="entry name" value="RIBOKINASE"/>
    <property type="match status" value="1"/>
</dbReference>
<evidence type="ECO:0000313" key="5">
    <source>
        <dbReference type="Proteomes" id="UP000291269"/>
    </source>
</evidence>
<dbReference type="Proteomes" id="UP000291269">
    <property type="component" value="Unassembled WGS sequence"/>
</dbReference>
<evidence type="ECO:0000256" key="1">
    <source>
        <dbReference type="ARBA" id="ARBA00022679"/>
    </source>
</evidence>
<proteinExistence type="predicted"/>
<dbReference type="PANTHER" id="PTHR10584">
    <property type="entry name" value="SUGAR KINASE"/>
    <property type="match status" value="1"/>
</dbReference>
<dbReference type="Gene3D" id="3.40.1190.20">
    <property type="match status" value="1"/>
</dbReference>
<dbReference type="SUPFAM" id="SSF53613">
    <property type="entry name" value="Ribokinase-like"/>
    <property type="match status" value="1"/>
</dbReference>
<evidence type="ECO:0000256" key="2">
    <source>
        <dbReference type="ARBA" id="ARBA00022777"/>
    </source>
</evidence>
<keyword evidence="5" id="KW-1185">Reference proteome</keyword>
<dbReference type="Pfam" id="PF00294">
    <property type="entry name" value="PfkB"/>
    <property type="match status" value="1"/>
</dbReference>
<dbReference type="EMBL" id="SDOZ01000002">
    <property type="protein sequence ID" value="RXZ62187.1"/>
    <property type="molecule type" value="Genomic_DNA"/>
</dbReference>
<accession>A0A4Q2KDW8</accession>
<dbReference type="GO" id="GO:0005829">
    <property type="term" value="C:cytosol"/>
    <property type="evidence" value="ECO:0007669"/>
    <property type="project" value="TreeGrafter"/>
</dbReference>
<dbReference type="RefSeq" id="WP_129225642.1">
    <property type="nucleotide sequence ID" value="NZ_SDOZ01000002.1"/>
</dbReference>
<organism evidence="4 5">
    <name type="scientific">Candidatus Borkfalkia ceftriaxoniphila</name>
    <dbReference type="NCBI Taxonomy" id="2508949"/>
    <lineage>
        <taxon>Bacteria</taxon>
        <taxon>Bacillati</taxon>
        <taxon>Bacillota</taxon>
        <taxon>Clostridia</taxon>
        <taxon>Christensenellales</taxon>
        <taxon>Christensenellaceae</taxon>
        <taxon>Candidatus Borkfalkia</taxon>
    </lineage>
</organism>
<dbReference type="InterPro" id="IPR011611">
    <property type="entry name" value="PfkB_dom"/>
</dbReference>
<dbReference type="GO" id="GO:0016301">
    <property type="term" value="F:kinase activity"/>
    <property type="evidence" value="ECO:0007669"/>
    <property type="project" value="UniProtKB-KW"/>
</dbReference>
<sequence>MNTITVAGSALTDLVKTIDAYPQRGMLTDITAVRQSVGGCVPNTAVDLKRLAPELCVTAAGRVGKDAFGAYLRERLAGEGVRAAFAEDEKRSTGFTDVMTLKNGERTFFHARGANAAFSADDLPEEALDCDLFHLGYLLLLDRLDAADAEYGTAAARLLHSLQRKGIRTAVDTVSAEGGKFRRIVGAALACTDYAVMNEIEAAAVTGVPLRNGDKLIAENLKEACRALFKAGVSRAAVIHCPELGCGMDETGNFCVVPSLDLPRGYIAGAVGAGDAFCAGMLYAFMKGLPMEEGLSLASLCAACNLSSDDSVGGARSLAQTLALEKQFKRRKL</sequence>